<keyword evidence="3" id="KW-0731">Sigma factor</keyword>
<evidence type="ECO:0000256" key="4">
    <source>
        <dbReference type="ARBA" id="ARBA00023125"/>
    </source>
</evidence>
<feature type="domain" description="RNA polymerase sigma-70 region 2" evidence="6">
    <location>
        <begin position="50"/>
        <end position="117"/>
    </location>
</feature>
<evidence type="ECO:0000259" key="6">
    <source>
        <dbReference type="Pfam" id="PF04542"/>
    </source>
</evidence>
<dbReference type="GO" id="GO:0000428">
    <property type="term" value="C:DNA-directed RNA polymerase complex"/>
    <property type="evidence" value="ECO:0007669"/>
    <property type="project" value="UniProtKB-KW"/>
</dbReference>
<evidence type="ECO:0000259" key="7">
    <source>
        <dbReference type="Pfam" id="PF08281"/>
    </source>
</evidence>
<dbReference type="Pfam" id="PF08281">
    <property type="entry name" value="Sigma70_r4_2"/>
    <property type="match status" value="1"/>
</dbReference>
<evidence type="ECO:0000256" key="3">
    <source>
        <dbReference type="ARBA" id="ARBA00023082"/>
    </source>
</evidence>
<comment type="caution">
    <text evidence="8">The sequence shown here is derived from an EMBL/GenBank/DDBJ whole genome shotgun (WGS) entry which is preliminary data.</text>
</comment>
<keyword evidence="5" id="KW-0804">Transcription</keyword>
<dbReference type="InterPro" id="IPR039425">
    <property type="entry name" value="RNA_pol_sigma-70-like"/>
</dbReference>
<accession>A0AA37VET0</accession>
<evidence type="ECO:0000313" key="8">
    <source>
        <dbReference type="EMBL" id="GLC25724.1"/>
    </source>
</evidence>
<dbReference type="Proteomes" id="UP001161325">
    <property type="component" value="Unassembled WGS sequence"/>
</dbReference>
<dbReference type="Pfam" id="PF04542">
    <property type="entry name" value="Sigma70_r2"/>
    <property type="match status" value="1"/>
</dbReference>
<reference evidence="8" key="1">
    <citation type="submission" date="2022-08" db="EMBL/GenBank/DDBJ databases">
        <title>Draft genome sequencing of Roseisolibacter agri AW1220.</title>
        <authorList>
            <person name="Tobiishi Y."/>
            <person name="Tonouchi A."/>
        </authorList>
    </citation>
    <scope>NUCLEOTIDE SEQUENCE</scope>
    <source>
        <strain evidence="8">AW1220</strain>
    </source>
</reference>
<dbReference type="InterPro" id="IPR014284">
    <property type="entry name" value="RNA_pol_sigma-70_dom"/>
</dbReference>
<evidence type="ECO:0000256" key="1">
    <source>
        <dbReference type="ARBA" id="ARBA00010641"/>
    </source>
</evidence>
<dbReference type="GO" id="GO:0006352">
    <property type="term" value="P:DNA-templated transcription initiation"/>
    <property type="evidence" value="ECO:0007669"/>
    <property type="project" value="InterPro"/>
</dbReference>
<dbReference type="SUPFAM" id="SSF88659">
    <property type="entry name" value="Sigma3 and sigma4 domains of RNA polymerase sigma factors"/>
    <property type="match status" value="1"/>
</dbReference>
<comment type="similarity">
    <text evidence="1">Belongs to the sigma-70 factor family. ECF subfamily.</text>
</comment>
<dbReference type="GO" id="GO:0003677">
    <property type="term" value="F:DNA binding"/>
    <property type="evidence" value="ECO:0007669"/>
    <property type="project" value="UniProtKB-KW"/>
</dbReference>
<keyword evidence="4" id="KW-0238">DNA-binding</keyword>
<dbReference type="Gene3D" id="1.10.10.10">
    <property type="entry name" value="Winged helix-like DNA-binding domain superfamily/Winged helix DNA-binding domain"/>
    <property type="match status" value="1"/>
</dbReference>
<proteinExistence type="inferred from homology"/>
<evidence type="ECO:0000256" key="2">
    <source>
        <dbReference type="ARBA" id="ARBA00023015"/>
    </source>
</evidence>
<evidence type="ECO:0000313" key="9">
    <source>
        <dbReference type="Proteomes" id="UP001161325"/>
    </source>
</evidence>
<sequence>MSPTHPTPAAPLPITDGASLRALREAEERRRDAELVTRAVDGDAAAFEALVARHRPWCVRIATRLLECRDEAEDVVQVSLTRAHRALHQCVHREQFAPWLRRILLRRCYSVHERRTRRERWVRRMEPDDHEVGADREAHRVELRLDVVRAMATLPPAYRDAVVMRLLAGLDYHEMTAATGLGHSAMKMRVQRGCARLRRALPHLRHDAA</sequence>
<name>A0AA37VET0_9BACT</name>
<dbReference type="EMBL" id="BRXS01000003">
    <property type="protein sequence ID" value="GLC25724.1"/>
    <property type="molecule type" value="Genomic_DNA"/>
</dbReference>
<organism evidence="8 9">
    <name type="scientific">Roseisolibacter agri</name>
    <dbReference type="NCBI Taxonomy" id="2014610"/>
    <lineage>
        <taxon>Bacteria</taxon>
        <taxon>Pseudomonadati</taxon>
        <taxon>Gemmatimonadota</taxon>
        <taxon>Gemmatimonadia</taxon>
        <taxon>Gemmatimonadales</taxon>
        <taxon>Gemmatimonadaceae</taxon>
        <taxon>Roseisolibacter</taxon>
    </lineage>
</organism>
<dbReference type="InterPro" id="IPR036388">
    <property type="entry name" value="WH-like_DNA-bd_sf"/>
</dbReference>
<evidence type="ECO:0000256" key="5">
    <source>
        <dbReference type="ARBA" id="ARBA00023163"/>
    </source>
</evidence>
<dbReference type="PANTHER" id="PTHR43133:SF8">
    <property type="entry name" value="RNA POLYMERASE SIGMA FACTOR HI_1459-RELATED"/>
    <property type="match status" value="1"/>
</dbReference>
<keyword evidence="8" id="KW-0240">DNA-directed RNA polymerase</keyword>
<dbReference type="SUPFAM" id="SSF88946">
    <property type="entry name" value="Sigma2 domain of RNA polymerase sigma factors"/>
    <property type="match status" value="1"/>
</dbReference>
<dbReference type="Gene3D" id="1.10.1740.10">
    <property type="match status" value="1"/>
</dbReference>
<dbReference type="InterPro" id="IPR013324">
    <property type="entry name" value="RNA_pol_sigma_r3/r4-like"/>
</dbReference>
<dbReference type="PANTHER" id="PTHR43133">
    <property type="entry name" value="RNA POLYMERASE ECF-TYPE SIGMA FACTO"/>
    <property type="match status" value="1"/>
</dbReference>
<keyword evidence="2" id="KW-0805">Transcription regulation</keyword>
<dbReference type="InterPro" id="IPR007627">
    <property type="entry name" value="RNA_pol_sigma70_r2"/>
</dbReference>
<dbReference type="GO" id="GO:0016987">
    <property type="term" value="F:sigma factor activity"/>
    <property type="evidence" value="ECO:0007669"/>
    <property type="project" value="UniProtKB-KW"/>
</dbReference>
<dbReference type="RefSeq" id="WP_284350185.1">
    <property type="nucleotide sequence ID" value="NZ_BRXS01000003.1"/>
</dbReference>
<feature type="domain" description="RNA polymerase sigma factor 70 region 4 type 2" evidence="7">
    <location>
        <begin position="146"/>
        <end position="197"/>
    </location>
</feature>
<keyword evidence="9" id="KW-1185">Reference proteome</keyword>
<protein>
    <submittedName>
        <fullName evidence="8">DNA-directed RNA polymerase sigma-70 factor</fullName>
    </submittedName>
</protein>
<dbReference type="InterPro" id="IPR013249">
    <property type="entry name" value="RNA_pol_sigma70_r4_t2"/>
</dbReference>
<gene>
    <name evidence="8" type="primary">rpoE_3</name>
    <name evidence="8" type="ORF">rosag_22370</name>
</gene>
<dbReference type="NCBIfam" id="TIGR02937">
    <property type="entry name" value="sigma70-ECF"/>
    <property type="match status" value="1"/>
</dbReference>
<dbReference type="InterPro" id="IPR013325">
    <property type="entry name" value="RNA_pol_sigma_r2"/>
</dbReference>
<dbReference type="AlphaFoldDB" id="A0AA37VET0"/>